<dbReference type="Proteomes" id="UP000308092">
    <property type="component" value="Unassembled WGS sequence"/>
</dbReference>
<comment type="caution">
    <text evidence="1">The sequence shown here is derived from an EMBL/GenBank/DDBJ whole genome shotgun (WGS) entry which is preliminary data.</text>
</comment>
<name>A0A4S3JN00_9EURO</name>
<reference evidence="1 2" key="1">
    <citation type="submission" date="2019-03" db="EMBL/GenBank/DDBJ databases">
        <title>The genome sequence of a newly discovered highly antifungal drug resistant Aspergillus species, Aspergillus tanneri NIH 1004.</title>
        <authorList>
            <person name="Mounaud S."/>
            <person name="Singh I."/>
            <person name="Joardar V."/>
            <person name="Pakala S."/>
            <person name="Pakala S."/>
            <person name="Venepally P."/>
            <person name="Hoover J."/>
            <person name="Nierman W."/>
            <person name="Chung J."/>
            <person name="Losada L."/>
        </authorList>
    </citation>
    <scope>NUCLEOTIDE SEQUENCE [LARGE SCALE GENOMIC DNA]</scope>
    <source>
        <strain evidence="1 2">NIH1004</strain>
    </source>
</reference>
<dbReference type="VEuPathDB" id="FungiDB:EYZ11_003604"/>
<evidence type="ECO:0000313" key="1">
    <source>
        <dbReference type="EMBL" id="THC96943.1"/>
    </source>
</evidence>
<protein>
    <submittedName>
        <fullName evidence="1">Uncharacterized protein</fullName>
    </submittedName>
</protein>
<sequence>MEKLDILISEIQADAKNMKLIQILTAQLDKLVKDGLPELHAFYRDLEDAELISEDELRDLQVALALHVVRILLFTGGWNTG</sequence>
<proteinExistence type="predicted"/>
<dbReference type="AlphaFoldDB" id="A0A4S3JN00"/>
<gene>
    <name evidence="1" type="ORF">EYZ11_003604</name>
</gene>
<accession>A0A4S3JN00</accession>
<dbReference type="EMBL" id="SOSA01000093">
    <property type="protein sequence ID" value="THC96943.1"/>
    <property type="molecule type" value="Genomic_DNA"/>
</dbReference>
<dbReference type="STRING" id="1220188.A0A4S3JN00"/>
<organism evidence="1 2">
    <name type="scientific">Aspergillus tanneri</name>
    <dbReference type="NCBI Taxonomy" id="1220188"/>
    <lineage>
        <taxon>Eukaryota</taxon>
        <taxon>Fungi</taxon>
        <taxon>Dikarya</taxon>
        <taxon>Ascomycota</taxon>
        <taxon>Pezizomycotina</taxon>
        <taxon>Eurotiomycetes</taxon>
        <taxon>Eurotiomycetidae</taxon>
        <taxon>Eurotiales</taxon>
        <taxon>Aspergillaceae</taxon>
        <taxon>Aspergillus</taxon>
        <taxon>Aspergillus subgen. Circumdati</taxon>
    </lineage>
</organism>
<keyword evidence="2" id="KW-1185">Reference proteome</keyword>
<evidence type="ECO:0000313" key="2">
    <source>
        <dbReference type="Proteomes" id="UP000308092"/>
    </source>
</evidence>